<evidence type="ECO:0000313" key="1">
    <source>
        <dbReference type="EMBL" id="CAG8840201.1"/>
    </source>
</evidence>
<protein>
    <submittedName>
        <fullName evidence="1">14791_t:CDS:1</fullName>
    </submittedName>
</protein>
<gene>
    <name evidence="1" type="ORF">GMARGA_LOCUS34800</name>
</gene>
<evidence type="ECO:0000313" key="2">
    <source>
        <dbReference type="Proteomes" id="UP000789901"/>
    </source>
</evidence>
<organism evidence="1 2">
    <name type="scientific">Gigaspora margarita</name>
    <dbReference type="NCBI Taxonomy" id="4874"/>
    <lineage>
        <taxon>Eukaryota</taxon>
        <taxon>Fungi</taxon>
        <taxon>Fungi incertae sedis</taxon>
        <taxon>Mucoromycota</taxon>
        <taxon>Glomeromycotina</taxon>
        <taxon>Glomeromycetes</taxon>
        <taxon>Diversisporales</taxon>
        <taxon>Gigasporaceae</taxon>
        <taxon>Gigaspora</taxon>
    </lineage>
</organism>
<comment type="caution">
    <text evidence="1">The sequence shown here is derived from an EMBL/GenBank/DDBJ whole genome shotgun (WGS) entry which is preliminary data.</text>
</comment>
<feature type="non-terminal residue" evidence="1">
    <location>
        <position position="53"/>
    </location>
</feature>
<name>A0ABN7WUM2_GIGMA</name>
<accession>A0ABN7WUM2</accession>
<dbReference type="Proteomes" id="UP000789901">
    <property type="component" value="Unassembled WGS sequence"/>
</dbReference>
<dbReference type="EMBL" id="CAJVQB010062326">
    <property type="protein sequence ID" value="CAG8840201.1"/>
    <property type="molecule type" value="Genomic_DNA"/>
</dbReference>
<reference evidence="1 2" key="1">
    <citation type="submission" date="2021-06" db="EMBL/GenBank/DDBJ databases">
        <authorList>
            <person name="Kallberg Y."/>
            <person name="Tangrot J."/>
            <person name="Rosling A."/>
        </authorList>
    </citation>
    <scope>NUCLEOTIDE SEQUENCE [LARGE SCALE GENOMIC DNA]</scope>
    <source>
        <strain evidence="1 2">120-4 pot B 10/14</strain>
    </source>
</reference>
<proteinExistence type="predicted"/>
<sequence length="53" mass="6348">MPLSRTTKNSSLKSQITILKKKNEELQRENMLINYKQMNLIRDYNSLRVEHKA</sequence>
<keyword evidence="2" id="KW-1185">Reference proteome</keyword>